<dbReference type="Proteomes" id="UP000662939">
    <property type="component" value="Chromosome"/>
</dbReference>
<comment type="subcellular location">
    <subcellularLocation>
        <location evidence="6">Cell membrane</location>
        <topology evidence="6">Multi-pass membrane protein</topology>
    </subcellularLocation>
    <subcellularLocation>
        <location evidence="1">Membrane</location>
        <topology evidence="1">Multi-pass membrane protein</topology>
    </subcellularLocation>
</comment>
<feature type="transmembrane region" description="Helical" evidence="8">
    <location>
        <begin position="246"/>
        <end position="266"/>
    </location>
</feature>
<feature type="transmembrane region" description="Helical" evidence="8">
    <location>
        <begin position="165"/>
        <end position="185"/>
    </location>
</feature>
<evidence type="ECO:0000256" key="1">
    <source>
        <dbReference type="ARBA" id="ARBA00004141"/>
    </source>
</evidence>
<dbReference type="PANTHER" id="PTHR30477">
    <property type="entry name" value="ABC-TRANSPORTER METAL-BINDING PROTEIN"/>
    <property type="match status" value="1"/>
</dbReference>
<keyword evidence="5 8" id="KW-0472">Membrane</keyword>
<dbReference type="EMBL" id="CP070496">
    <property type="protein sequence ID" value="QSB07056.1"/>
    <property type="molecule type" value="Genomic_DNA"/>
</dbReference>
<name>A0A895XX13_9ACTN</name>
<feature type="transmembrane region" description="Helical" evidence="8">
    <location>
        <begin position="220"/>
        <end position="240"/>
    </location>
</feature>
<dbReference type="GO" id="GO:0043190">
    <property type="term" value="C:ATP-binding cassette (ABC) transporter complex"/>
    <property type="evidence" value="ECO:0007669"/>
    <property type="project" value="InterPro"/>
</dbReference>
<evidence type="ECO:0000256" key="7">
    <source>
        <dbReference type="SAM" id="MobiDB-lite"/>
    </source>
</evidence>
<dbReference type="GO" id="GO:0055085">
    <property type="term" value="P:transmembrane transport"/>
    <property type="evidence" value="ECO:0007669"/>
    <property type="project" value="InterPro"/>
</dbReference>
<organism evidence="9 10">
    <name type="scientific">Natronoglycomyces albus</name>
    <dbReference type="NCBI Taxonomy" id="2811108"/>
    <lineage>
        <taxon>Bacteria</taxon>
        <taxon>Bacillati</taxon>
        <taxon>Actinomycetota</taxon>
        <taxon>Actinomycetes</taxon>
        <taxon>Glycomycetales</taxon>
        <taxon>Glycomycetaceae</taxon>
        <taxon>Natronoglycomyces</taxon>
    </lineage>
</organism>
<proteinExistence type="inferred from homology"/>
<evidence type="ECO:0000256" key="2">
    <source>
        <dbReference type="ARBA" id="ARBA00008034"/>
    </source>
</evidence>
<dbReference type="PANTHER" id="PTHR30477:SF0">
    <property type="entry name" value="METAL TRANSPORT SYSTEM MEMBRANE PROTEIN TM_0125-RELATED"/>
    <property type="match status" value="1"/>
</dbReference>
<dbReference type="InterPro" id="IPR037294">
    <property type="entry name" value="ABC_BtuC-like"/>
</dbReference>
<keyword evidence="3 6" id="KW-0812">Transmembrane</keyword>
<keyword evidence="6" id="KW-0813">Transport</keyword>
<accession>A0A895XX13</accession>
<dbReference type="GO" id="GO:0010043">
    <property type="term" value="P:response to zinc ion"/>
    <property type="evidence" value="ECO:0007669"/>
    <property type="project" value="TreeGrafter"/>
</dbReference>
<keyword evidence="10" id="KW-1185">Reference proteome</keyword>
<comment type="similarity">
    <text evidence="2 6">Belongs to the ABC-3 integral membrane protein family.</text>
</comment>
<feature type="transmembrane region" description="Helical" evidence="8">
    <location>
        <begin position="90"/>
        <end position="109"/>
    </location>
</feature>
<keyword evidence="4 8" id="KW-1133">Transmembrane helix</keyword>
<evidence type="ECO:0000313" key="10">
    <source>
        <dbReference type="Proteomes" id="UP000662939"/>
    </source>
</evidence>
<evidence type="ECO:0000256" key="3">
    <source>
        <dbReference type="ARBA" id="ARBA00022692"/>
    </source>
</evidence>
<gene>
    <name evidence="9" type="ORF">JQS30_11475</name>
</gene>
<evidence type="ECO:0000256" key="5">
    <source>
        <dbReference type="ARBA" id="ARBA00023136"/>
    </source>
</evidence>
<protein>
    <submittedName>
        <fullName evidence="9">Metal ABC transporter permease</fullName>
    </submittedName>
</protein>
<evidence type="ECO:0000256" key="4">
    <source>
        <dbReference type="ARBA" id="ARBA00022989"/>
    </source>
</evidence>
<sequence length="346" mass="35761">MTIFQFDFMQRALLGALIVGFCAPAVGVFLVQKRLALIGDGIGHIALTGVAIGFLTSTSPMWTTLATTVVAAVVMELMRRYSKTSGDVALAMMFYGGLAGGVFLTGLVSDRGSVDLHAFLFGSLLTTSEADIWVIGIGGAIVVSIMLALRPWLAAICHDEEHARVSGLPVVFLNLLLMVTTAVVVSVSMRAVGLLLVSALLVVPVVTVQQFTRGFSATMFSAMGLGFVTAGSGVVAAGLLDVPPGSTVVLLGVVAFILTAILTALWRRWQGFLGARTKGVPLQPLDGARASKEPEIPVQEPTSGGSVPADSLEVTPGRSVGPTVSDATGDADDASEMAETGPGSRS</sequence>
<feature type="transmembrane region" description="Helical" evidence="8">
    <location>
        <begin position="61"/>
        <end position="78"/>
    </location>
</feature>
<dbReference type="AlphaFoldDB" id="A0A895XX13"/>
<dbReference type="InterPro" id="IPR001626">
    <property type="entry name" value="ABC_TroCD"/>
</dbReference>
<feature type="region of interest" description="Disordered" evidence="7">
    <location>
        <begin position="283"/>
        <end position="346"/>
    </location>
</feature>
<feature type="transmembrane region" description="Helical" evidence="8">
    <location>
        <begin position="191"/>
        <end position="208"/>
    </location>
</feature>
<dbReference type="Gene3D" id="1.10.3470.10">
    <property type="entry name" value="ABC transporter involved in vitamin B12 uptake, BtuC"/>
    <property type="match status" value="1"/>
</dbReference>
<evidence type="ECO:0000256" key="6">
    <source>
        <dbReference type="RuleBase" id="RU003943"/>
    </source>
</evidence>
<feature type="transmembrane region" description="Helical" evidence="8">
    <location>
        <begin position="132"/>
        <end position="153"/>
    </location>
</feature>
<dbReference type="SUPFAM" id="SSF81345">
    <property type="entry name" value="ABC transporter involved in vitamin B12 uptake, BtuC"/>
    <property type="match status" value="1"/>
</dbReference>
<dbReference type="Pfam" id="PF00950">
    <property type="entry name" value="ABC-3"/>
    <property type="match status" value="1"/>
</dbReference>
<evidence type="ECO:0000256" key="8">
    <source>
        <dbReference type="SAM" id="Phobius"/>
    </source>
</evidence>
<feature type="transmembrane region" description="Helical" evidence="8">
    <location>
        <begin position="12"/>
        <end position="30"/>
    </location>
</feature>
<reference evidence="9" key="1">
    <citation type="submission" date="2021-02" db="EMBL/GenBank/DDBJ databases">
        <title>Natronoglycomyces albus gen. nov., sp. nov, a haloalkaliphilic actinobacterium from a soda solonchak soil.</title>
        <authorList>
            <person name="Sorokin D.Y."/>
            <person name="Khijniak T.V."/>
            <person name="Zakharycheva A.P."/>
            <person name="Boueva O.V."/>
            <person name="Ariskina E.V."/>
            <person name="Hahnke R.L."/>
            <person name="Bunk B."/>
            <person name="Sproer C."/>
            <person name="Schumann P."/>
            <person name="Evtushenko L.I."/>
            <person name="Kublanov I.V."/>
        </authorList>
    </citation>
    <scope>NUCLEOTIDE SEQUENCE</scope>
    <source>
        <strain evidence="9">DSM 106290</strain>
    </source>
</reference>
<dbReference type="KEGG" id="nav:JQS30_11475"/>
<evidence type="ECO:0000313" key="9">
    <source>
        <dbReference type="EMBL" id="QSB07056.1"/>
    </source>
</evidence>